<dbReference type="InterPro" id="IPR013759">
    <property type="entry name" value="Topo_IIA_B_C"/>
</dbReference>
<dbReference type="PROSITE" id="PS00177">
    <property type="entry name" value="TOPOISOMERASE_II"/>
    <property type="match status" value="1"/>
</dbReference>
<keyword evidence="5" id="KW-0067">ATP-binding</keyword>
<keyword evidence="6" id="KW-0799">Topoisomerase</keyword>
<dbReference type="EC" id="5.6.2.2" evidence="3"/>
<comment type="caution">
    <text evidence="10">The sequence shown here is derived from an EMBL/GenBank/DDBJ whole genome shotgun (WGS) entry which is preliminary data.</text>
</comment>
<accession>A0ABT0TWD2</accession>
<evidence type="ECO:0000256" key="1">
    <source>
        <dbReference type="ARBA" id="ARBA00000185"/>
    </source>
</evidence>
<dbReference type="PROSITE" id="PS50880">
    <property type="entry name" value="TOPRIM"/>
    <property type="match status" value="1"/>
</dbReference>
<dbReference type="Pfam" id="PF01751">
    <property type="entry name" value="Toprim"/>
    <property type="match status" value="1"/>
</dbReference>
<organism evidence="10 11">
    <name type="scientific">endosymbiont of Metamasius hemipterus</name>
    <dbReference type="NCBI Taxonomy" id="204627"/>
    <lineage>
        <taxon>Bacteria</taxon>
        <taxon>Pseudomonadati</taxon>
        <taxon>Pseudomonadota</taxon>
        <taxon>Gammaproteobacteria</taxon>
        <taxon>Candidatus Nardonella</taxon>
    </lineage>
</organism>
<dbReference type="EMBL" id="JAKMAI010000007">
    <property type="protein sequence ID" value="MCM0158306.1"/>
    <property type="molecule type" value="Genomic_DNA"/>
</dbReference>
<evidence type="ECO:0000313" key="10">
    <source>
        <dbReference type="EMBL" id="MCM0158306.1"/>
    </source>
</evidence>
<dbReference type="Proteomes" id="UP001203831">
    <property type="component" value="Unassembled WGS sequence"/>
</dbReference>
<evidence type="ECO:0000256" key="6">
    <source>
        <dbReference type="ARBA" id="ARBA00023029"/>
    </source>
</evidence>
<comment type="catalytic activity">
    <reaction evidence="1">
        <text>ATP-dependent breakage, passage and rejoining of double-stranded DNA.</text>
        <dbReference type="EC" id="5.6.2.2"/>
    </reaction>
</comment>
<evidence type="ECO:0000259" key="9">
    <source>
        <dbReference type="PROSITE" id="PS50880"/>
    </source>
</evidence>
<keyword evidence="4" id="KW-0547">Nucleotide-binding</keyword>
<dbReference type="PANTHER" id="PTHR45866:SF1">
    <property type="entry name" value="DNA GYRASE SUBUNIT B, MITOCHONDRIAL"/>
    <property type="match status" value="1"/>
</dbReference>
<evidence type="ECO:0000313" key="11">
    <source>
        <dbReference type="Proteomes" id="UP001203831"/>
    </source>
</evidence>
<gene>
    <name evidence="10" type="ORF">L7J86_00690</name>
</gene>
<dbReference type="Gene3D" id="3.40.50.670">
    <property type="match status" value="1"/>
</dbReference>
<reference evidence="10" key="1">
    <citation type="submission" date="2022-01" db="EMBL/GenBank/DDBJ databases">
        <title>Genome assemble of Metamasius hemipterus Nardonella endosymbiont.</title>
        <authorList>
            <person name="Palmieri L."/>
            <person name="Pavarini R."/>
            <person name="Sharma P."/>
        </authorList>
    </citation>
    <scope>NUCLEOTIDE SEQUENCE [LARGE SCALE GENOMIC DNA]</scope>
    <source>
        <strain evidence="10">NARMHE1</strain>
    </source>
</reference>
<keyword evidence="11" id="KW-1185">Reference proteome</keyword>
<dbReference type="PRINTS" id="PR00418">
    <property type="entry name" value="TPI2FAMILY"/>
</dbReference>
<dbReference type="PANTHER" id="PTHR45866">
    <property type="entry name" value="DNA GYRASE/TOPOISOMERASE SUBUNIT B"/>
    <property type="match status" value="1"/>
</dbReference>
<feature type="domain" description="Toprim" evidence="9">
    <location>
        <begin position="1"/>
        <end position="112"/>
    </location>
</feature>
<evidence type="ECO:0000256" key="3">
    <source>
        <dbReference type="ARBA" id="ARBA00012895"/>
    </source>
</evidence>
<dbReference type="InterPro" id="IPR013760">
    <property type="entry name" value="Topo_IIA-like_dom_sf"/>
</dbReference>
<evidence type="ECO:0000256" key="4">
    <source>
        <dbReference type="ARBA" id="ARBA00022741"/>
    </source>
</evidence>
<name>A0ABT0TWD2_9GAMM</name>
<evidence type="ECO:0000256" key="7">
    <source>
        <dbReference type="ARBA" id="ARBA00023125"/>
    </source>
</evidence>
<evidence type="ECO:0000256" key="8">
    <source>
        <dbReference type="ARBA" id="ARBA00023235"/>
    </source>
</evidence>
<evidence type="ECO:0000256" key="5">
    <source>
        <dbReference type="ARBA" id="ARBA00022840"/>
    </source>
</evidence>
<protein>
    <recommendedName>
        <fullName evidence="3">DNA topoisomerase (ATP-hydrolyzing)</fullName>
        <ecNumber evidence="3">5.6.2.2</ecNumber>
    </recommendedName>
</protein>
<evidence type="ECO:0000256" key="2">
    <source>
        <dbReference type="ARBA" id="ARBA00010708"/>
    </source>
</evidence>
<sequence length="206" mass="24401">MVEGDSAGGSAKQARNRKFQAILPLKGKILNVEKSKFEKLISSKEIIYIINSLGCGINKNEFNIEKLRYNKVIIMTDADIDGLHIRALLLTFFYKYMPDLIYNGHIYIAQPPLYKIKKGKFIKYIINERKLLKYKFFLLLKDFNIYKNNNLLNKNNIFNFLLYYIKLNILKYNNYIININKLIKKSLLFCNILYINYFNDINLLKQ</sequence>
<comment type="similarity">
    <text evidence="2">Belongs to the type II topoisomerase GyrB family.</text>
</comment>
<dbReference type="SUPFAM" id="SSF56719">
    <property type="entry name" value="Type II DNA topoisomerase"/>
    <property type="match status" value="1"/>
</dbReference>
<proteinExistence type="inferred from homology"/>
<keyword evidence="7" id="KW-0238">DNA-binding</keyword>
<dbReference type="InterPro" id="IPR018522">
    <property type="entry name" value="TopoIIA_CS"/>
</dbReference>
<dbReference type="InterPro" id="IPR006171">
    <property type="entry name" value="TOPRIM_dom"/>
</dbReference>
<keyword evidence="8" id="KW-0413">Isomerase</keyword>